<dbReference type="Pfam" id="PF01625">
    <property type="entry name" value="PMSR"/>
    <property type="match status" value="1"/>
</dbReference>
<dbReference type="InterPro" id="IPR036509">
    <property type="entry name" value="Met_Sox_Rdtase_MsrA_sf"/>
</dbReference>
<dbReference type="AlphaFoldDB" id="A0A9P7G0Q6"/>
<evidence type="ECO:0000256" key="1">
    <source>
        <dbReference type="ARBA" id="ARBA00005591"/>
    </source>
</evidence>
<evidence type="ECO:0000256" key="4">
    <source>
        <dbReference type="ARBA" id="ARBA00030643"/>
    </source>
</evidence>
<dbReference type="Proteomes" id="UP000775547">
    <property type="component" value="Unassembled WGS sequence"/>
</dbReference>
<protein>
    <recommendedName>
        <fullName evidence="2">peptide-methionine (S)-S-oxide reductase</fullName>
        <ecNumber evidence="2">1.8.4.11</ecNumber>
    </recommendedName>
    <alternativeName>
        <fullName evidence="4">Peptide-methionine (S)-S-oxide reductase</fullName>
    </alternativeName>
</protein>
<proteinExistence type="inferred from homology"/>
<dbReference type="SUPFAM" id="SSF55068">
    <property type="entry name" value="Peptide methionine sulfoxide reductase"/>
    <property type="match status" value="1"/>
</dbReference>
<dbReference type="Gene3D" id="3.30.1060.10">
    <property type="entry name" value="Peptide methionine sulphoxide reductase MsrA"/>
    <property type="match status" value="1"/>
</dbReference>
<sequence length="164" mass="18478">MSTAATQTQTATFSLGCFWGAEHLLQKHYPPSENNGILKTTVGYTGGHLENPDYDSVGTGKTGHAESVKIEFDPSVVSYDELVGKATASELAKYRSSIFTHSDEQRAIAQRVTEEVQAKHFTPKDQRIVTEILPASEWYDAEEYHQRYSFKNPDYSCPAHRLFW</sequence>
<gene>
    <name evidence="6" type="ORF">DXG03_004819</name>
</gene>
<dbReference type="GO" id="GO:0008113">
    <property type="term" value="F:peptide-methionine (S)-S-oxide reductase activity"/>
    <property type="evidence" value="ECO:0007669"/>
    <property type="project" value="UniProtKB-EC"/>
</dbReference>
<dbReference type="EMBL" id="JABCKV010000295">
    <property type="protein sequence ID" value="KAG5641528.1"/>
    <property type="molecule type" value="Genomic_DNA"/>
</dbReference>
<dbReference type="PANTHER" id="PTHR43774:SF1">
    <property type="entry name" value="PEPTIDE METHIONINE SULFOXIDE REDUCTASE MSRA 2"/>
    <property type="match status" value="1"/>
</dbReference>
<reference evidence="6" key="2">
    <citation type="submission" date="2021-10" db="EMBL/GenBank/DDBJ databases">
        <title>Phylogenomics reveals ancestral predisposition of the termite-cultivated fungus Termitomyces towards a domesticated lifestyle.</title>
        <authorList>
            <person name="Auxier B."/>
            <person name="Grum-Grzhimaylo A."/>
            <person name="Cardenas M.E."/>
            <person name="Lodge J.D."/>
            <person name="Laessoe T."/>
            <person name="Pedersen O."/>
            <person name="Smith M.E."/>
            <person name="Kuyper T.W."/>
            <person name="Franco-Molano E.A."/>
            <person name="Baroni T.J."/>
            <person name="Aanen D.K."/>
        </authorList>
    </citation>
    <scope>NUCLEOTIDE SEQUENCE</scope>
    <source>
        <strain evidence="6">AP01</strain>
        <tissue evidence="6">Mycelium</tissue>
    </source>
</reference>
<organism evidence="6 7">
    <name type="scientific">Asterophora parasitica</name>
    <dbReference type="NCBI Taxonomy" id="117018"/>
    <lineage>
        <taxon>Eukaryota</taxon>
        <taxon>Fungi</taxon>
        <taxon>Dikarya</taxon>
        <taxon>Basidiomycota</taxon>
        <taxon>Agaricomycotina</taxon>
        <taxon>Agaricomycetes</taxon>
        <taxon>Agaricomycetidae</taxon>
        <taxon>Agaricales</taxon>
        <taxon>Tricholomatineae</taxon>
        <taxon>Lyophyllaceae</taxon>
        <taxon>Asterophora</taxon>
    </lineage>
</organism>
<name>A0A9P7G0Q6_9AGAR</name>
<keyword evidence="7" id="KW-1185">Reference proteome</keyword>
<keyword evidence="3" id="KW-0560">Oxidoreductase</keyword>
<evidence type="ECO:0000313" key="6">
    <source>
        <dbReference type="EMBL" id="KAG5641528.1"/>
    </source>
</evidence>
<dbReference type="NCBIfam" id="TIGR00401">
    <property type="entry name" value="msrA"/>
    <property type="match status" value="1"/>
</dbReference>
<evidence type="ECO:0000256" key="2">
    <source>
        <dbReference type="ARBA" id="ARBA00012502"/>
    </source>
</evidence>
<evidence type="ECO:0000259" key="5">
    <source>
        <dbReference type="Pfam" id="PF01625"/>
    </source>
</evidence>
<comment type="caution">
    <text evidence="6">The sequence shown here is derived from an EMBL/GenBank/DDBJ whole genome shotgun (WGS) entry which is preliminary data.</text>
</comment>
<dbReference type="PANTHER" id="PTHR43774">
    <property type="entry name" value="PEPTIDE METHIONINE SULFOXIDE REDUCTASE"/>
    <property type="match status" value="1"/>
</dbReference>
<dbReference type="OrthoDB" id="77405at2759"/>
<reference evidence="6" key="1">
    <citation type="submission" date="2020-07" db="EMBL/GenBank/DDBJ databases">
        <authorList>
            <person name="Nieuwenhuis M."/>
            <person name="Van De Peppel L.J.J."/>
        </authorList>
    </citation>
    <scope>NUCLEOTIDE SEQUENCE</scope>
    <source>
        <strain evidence="6">AP01</strain>
        <tissue evidence="6">Mycelium</tissue>
    </source>
</reference>
<feature type="domain" description="Peptide methionine sulphoxide reductase MsrA" evidence="5">
    <location>
        <begin position="10"/>
        <end position="157"/>
    </location>
</feature>
<evidence type="ECO:0000313" key="7">
    <source>
        <dbReference type="Proteomes" id="UP000775547"/>
    </source>
</evidence>
<accession>A0A9P7G0Q6</accession>
<dbReference type="InterPro" id="IPR002569">
    <property type="entry name" value="Met_Sox_Rdtase_MsrA_dom"/>
</dbReference>
<evidence type="ECO:0000256" key="3">
    <source>
        <dbReference type="ARBA" id="ARBA00023002"/>
    </source>
</evidence>
<comment type="similarity">
    <text evidence="1">Belongs to the MsrA Met sulfoxide reductase family.</text>
</comment>
<dbReference type="EC" id="1.8.4.11" evidence="2"/>